<dbReference type="EMBL" id="FN430320">
    <property type="protein sequence ID" value="CAZ84071.1"/>
    <property type="molecule type" value="Genomic_DNA"/>
</dbReference>
<evidence type="ECO:0000313" key="1">
    <source>
        <dbReference type="EMBL" id="CAZ84071.1"/>
    </source>
</evidence>
<gene>
    <name evidence="1" type="ORF">GSTUM_00008070001</name>
</gene>
<protein>
    <submittedName>
        <fullName evidence="1">(Perigord truffle) hypothetical protein</fullName>
    </submittedName>
</protein>
<proteinExistence type="predicted"/>
<sequence length="197" mass="21942">MGTLTLREFRELLEAVTPVLYKYRTGREDASNLLVSPSPPSVTHTHSPPRMDFDLPCSSWPVLFCFLIPAALGRPWGIRGTYGYSGTGLGEAAPSVKLISPVITARMKLTGRYGISDQKAMSSYPSDVFQYNPPISTPFSAAHVFSLSYLFYRILISIQDQPLLFHHYFPSLLLYDILHQILVQVSGSPIIFLPPHA</sequence>
<organism evidence="1 2">
    <name type="scientific">Tuber melanosporum (strain Mel28)</name>
    <name type="common">Perigord black truffle</name>
    <dbReference type="NCBI Taxonomy" id="656061"/>
    <lineage>
        <taxon>Eukaryota</taxon>
        <taxon>Fungi</taxon>
        <taxon>Dikarya</taxon>
        <taxon>Ascomycota</taxon>
        <taxon>Pezizomycotina</taxon>
        <taxon>Pezizomycetes</taxon>
        <taxon>Pezizales</taxon>
        <taxon>Tuberaceae</taxon>
        <taxon>Tuber</taxon>
    </lineage>
</organism>
<dbReference type="Proteomes" id="UP000006911">
    <property type="component" value="Unassembled WGS sequence"/>
</dbReference>
<accession>D5GHP1</accession>
<reference evidence="1 2" key="1">
    <citation type="journal article" date="2010" name="Nature">
        <title>Perigord black truffle genome uncovers evolutionary origins and mechanisms of symbiosis.</title>
        <authorList>
            <person name="Martin F."/>
            <person name="Kohler A."/>
            <person name="Murat C."/>
            <person name="Balestrini R."/>
            <person name="Coutinho P.M."/>
            <person name="Jaillon O."/>
            <person name="Montanini B."/>
            <person name="Morin E."/>
            <person name="Noel B."/>
            <person name="Percudani R."/>
            <person name="Porcel B."/>
            <person name="Rubini A."/>
            <person name="Amicucci A."/>
            <person name="Amselem J."/>
            <person name="Anthouard V."/>
            <person name="Arcioni S."/>
            <person name="Artiguenave F."/>
            <person name="Aury J.M."/>
            <person name="Ballario P."/>
            <person name="Bolchi A."/>
            <person name="Brenna A."/>
            <person name="Brun A."/>
            <person name="Buee M."/>
            <person name="Cantarel B."/>
            <person name="Chevalier G."/>
            <person name="Couloux A."/>
            <person name="Da Silva C."/>
            <person name="Denoeud F."/>
            <person name="Duplessis S."/>
            <person name="Ghignone S."/>
            <person name="Hilselberger B."/>
            <person name="Iotti M."/>
            <person name="Marcais B."/>
            <person name="Mello A."/>
            <person name="Miranda M."/>
            <person name="Pacioni G."/>
            <person name="Quesneville H."/>
            <person name="Riccioni C."/>
            <person name="Ruotolo R."/>
            <person name="Splivallo R."/>
            <person name="Stocchi V."/>
            <person name="Tisserant E."/>
            <person name="Viscomi A.R."/>
            <person name="Zambonelli A."/>
            <person name="Zampieri E."/>
            <person name="Henrissat B."/>
            <person name="Lebrun M.H."/>
            <person name="Paolocci F."/>
            <person name="Bonfante P."/>
            <person name="Ottonello S."/>
            <person name="Wincker P."/>
        </authorList>
    </citation>
    <scope>NUCLEOTIDE SEQUENCE [LARGE SCALE GENOMIC DNA]</scope>
    <source>
        <strain evidence="1 2">Mel28</strain>
    </source>
</reference>
<dbReference type="AlphaFoldDB" id="D5GHP1"/>
<dbReference type="GeneID" id="9183725"/>
<dbReference type="RefSeq" id="XP_002839880.1">
    <property type="nucleotide sequence ID" value="XM_002839834.1"/>
</dbReference>
<evidence type="ECO:0000313" key="2">
    <source>
        <dbReference type="Proteomes" id="UP000006911"/>
    </source>
</evidence>
<name>D5GHP1_TUBMM</name>
<dbReference type="KEGG" id="tml:GSTUM_00008070001"/>
<keyword evidence="2" id="KW-1185">Reference proteome</keyword>
<dbReference type="InParanoid" id="D5GHP1"/>
<dbReference type="HOGENOM" id="CLU_1385079_0_0_1"/>